<gene>
    <name evidence="2" type="ORF">JAO75_09080</name>
</gene>
<dbReference type="RefSeq" id="WP_199048495.1">
    <property type="nucleotide sequence ID" value="NZ_JAELXT010000007.1"/>
</dbReference>
<keyword evidence="3" id="KW-1185">Reference proteome</keyword>
<dbReference type="EMBL" id="JAELXT010000007">
    <property type="protein sequence ID" value="MBJ6125565.1"/>
    <property type="molecule type" value="Genomic_DNA"/>
</dbReference>
<reference evidence="3" key="1">
    <citation type="submission" date="2020-12" db="EMBL/GenBank/DDBJ databases">
        <title>Hymenobacter sp.</title>
        <authorList>
            <person name="Kim M.K."/>
        </authorList>
    </citation>
    <scope>NUCLEOTIDE SEQUENCE [LARGE SCALE GENOMIC DNA]</scope>
    <source>
        <strain evidence="3">BT325</strain>
    </source>
</reference>
<dbReference type="Proteomes" id="UP000620670">
    <property type="component" value="Unassembled WGS sequence"/>
</dbReference>
<evidence type="ECO:0000256" key="1">
    <source>
        <dbReference type="SAM" id="MobiDB-lite"/>
    </source>
</evidence>
<organism evidence="2 3">
    <name type="scientific">Microvirga splendida</name>
    <dbReference type="NCBI Taxonomy" id="2795727"/>
    <lineage>
        <taxon>Bacteria</taxon>
        <taxon>Pseudomonadati</taxon>
        <taxon>Pseudomonadota</taxon>
        <taxon>Alphaproteobacteria</taxon>
        <taxon>Hyphomicrobiales</taxon>
        <taxon>Methylobacteriaceae</taxon>
        <taxon>Microvirga</taxon>
    </lineage>
</organism>
<evidence type="ECO:0000313" key="3">
    <source>
        <dbReference type="Proteomes" id="UP000620670"/>
    </source>
</evidence>
<evidence type="ECO:0000313" key="2">
    <source>
        <dbReference type="EMBL" id="MBJ6125565.1"/>
    </source>
</evidence>
<feature type="region of interest" description="Disordered" evidence="1">
    <location>
        <begin position="1"/>
        <end position="21"/>
    </location>
</feature>
<sequence length="131" mass="14228">MKPELHEVAAPGPATPPAPSPLLTRVRAVMDTLDLDCRCRGKLDAALERFEALENRRQLRGLILDARHQAERIGALLELVGELDTVSTDETDLSVFQEIALLFEDIRAAATRGAEDMVRAGGLDLRGSQAA</sequence>
<name>A0ABS0Y0L6_9HYPH</name>
<protein>
    <submittedName>
        <fullName evidence="2">Uncharacterized protein</fullName>
    </submittedName>
</protein>
<comment type="caution">
    <text evidence="2">The sequence shown here is derived from an EMBL/GenBank/DDBJ whole genome shotgun (WGS) entry which is preliminary data.</text>
</comment>
<proteinExistence type="predicted"/>
<accession>A0ABS0Y0L6</accession>